<reference evidence="1 2" key="1">
    <citation type="submission" date="2017-11" db="EMBL/GenBank/DDBJ databases">
        <title>Draft Genome Sequence of Lactobacillus curieae NBRC 111893 isolated from Koso, a Japanese sugar-Vegetable Fermented Beverage.</title>
        <authorList>
            <person name="Chiou T.Y."/>
            <person name="Oshima K."/>
            <person name="Suda W."/>
            <person name="Hattori M."/>
            <person name="Takahashi T."/>
        </authorList>
    </citation>
    <scope>NUCLEOTIDE SEQUENCE [LARGE SCALE GENOMIC DNA]</scope>
    <source>
        <strain evidence="1 2">NBRC111893</strain>
    </source>
</reference>
<dbReference type="EMBL" id="BEXA01000001">
    <property type="protein sequence ID" value="GAY72138.1"/>
    <property type="molecule type" value="Genomic_DNA"/>
</dbReference>
<name>A0A401FIL2_9LACO</name>
<dbReference type="AlphaFoldDB" id="A0A401FIL2"/>
<dbReference type="Proteomes" id="UP000286974">
    <property type="component" value="Unassembled WGS sequence"/>
</dbReference>
<comment type="caution">
    <text evidence="1">The sequence shown here is derived from an EMBL/GenBank/DDBJ whole genome shotgun (WGS) entry which is preliminary data.</text>
</comment>
<sequence length="49" mass="5630">MTAVTIAKKTAIENNWPSEFRNRLRFVREPSIYNRGAIIHNINISGSNE</sequence>
<keyword evidence="2" id="KW-1185">Reference proteome</keyword>
<evidence type="ECO:0000313" key="1">
    <source>
        <dbReference type="EMBL" id="GAY72138.1"/>
    </source>
</evidence>
<organism evidence="1 2">
    <name type="scientific">Lentilactobacillus kosonis</name>
    <dbReference type="NCBI Taxonomy" id="2810561"/>
    <lineage>
        <taxon>Bacteria</taxon>
        <taxon>Bacillati</taxon>
        <taxon>Bacillota</taxon>
        <taxon>Bacilli</taxon>
        <taxon>Lactobacillales</taxon>
        <taxon>Lactobacillaceae</taxon>
        <taxon>Lentilactobacillus</taxon>
    </lineage>
</organism>
<accession>A0A401FIL2</accession>
<gene>
    <name evidence="1" type="ORF">NBRC111893_284</name>
</gene>
<protein>
    <submittedName>
        <fullName evidence="1">Uncharacterized protein</fullName>
    </submittedName>
</protein>
<proteinExistence type="predicted"/>
<evidence type="ECO:0000313" key="2">
    <source>
        <dbReference type="Proteomes" id="UP000286974"/>
    </source>
</evidence>